<accession>W2MNM0</accession>
<protein>
    <submittedName>
        <fullName evidence="1">Uncharacterized protein</fullName>
    </submittedName>
</protein>
<dbReference type="AlphaFoldDB" id="W2MNM0"/>
<gene>
    <name evidence="1" type="ORF">L914_15683</name>
</gene>
<evidence type="ECO:0000313" key="1">
    <source>
        <dbReference type="EMBL" id="ETM37895.1"/>
    </source>
</evidence>
<dbReference type="EMBL" id="KI695010">
    <property type="protein sequence ID" value="ETM37895.1"/>
    <property type="molecule type" value="Genomic_DNA"/>
</dbReference>
<dbReference type="VEuPathDB" id="FungiDB:PPTG_16324"/>
<proteinExistence type="predicted"/>
<sequence length="83" mass="9034">MKLNDGFIRATLVRALAHNIRMRVLSSDPQKMPAFLVESIEEATAPVTRSPEPAEIATGMAHGGTSLNDINEDLFSQHLFAAD</sequence>
<organism evidence="1">
    <name type="scientific">Phytophthora nicotianae</name>
    <name type="common">Potato buckeye rot agent</name>
    <name type="synonym">Phytophthora parasitica</name>
    <dbReference type="NCBI Taxonomy" id="4792"/>
    <lineage>
        <taxon>Eukaryota</taxon>
        <taxon>Sar</taxon>
        <taxon>Stramenopiles</taxon>
        <taxon>Oomycota</taxon>
        <taxon>Peronosporomycetes</taxon>
        <taxon>Peronosporales</taxon>
        <taxon>Peronosporaceae</taxon>
        <taxon>Phytophthora</taxon>
    </lineage>
</organism>
<name>W2MNM0_PHYNI</name>
<reference evidence="1" key="1">
    <citation type="submission" date="2013-11" db="EMBL/GenBank/DDBJ databases">
        <title>The Genome Sequence of Phytophthora parasitica IAC_01/95.</title>
        <authorList>
            <consortium name="The Broad Institute Genomics Platform"/>
            <person name="Russ C."/>
            <person name="Tyler B."/>
            <person name="Panabieres F."/>
            <person name="Shan W."/>
            <person name="Tripathy S."/>
            <person name="Grunwald N."/>
            <person name="Machado M."/>
            <person name="Johnson C.S."/>
            <person name="Arredondo F."/>
            <person name="Hong C."/>
            <person name="Coffey M."/>
            <person name="Young S.K."/>
            <person name="Zeng Q."/>
            <person name="Gargeya S."/>
            <person name="Fitzgerald M."/>
            <person name="Abouelleil A."/>
            <person name="Alvarado L."/>
            <person name="Chapman S.B."/>
            <person name="Gainer-Dewar J."/>
            <person name="Goldberg J."/>
            <person name="Griggs A."/>
            <person name="Gujja S."/>
            <person name="Hansen M."/>
            <person name="Howarth C."/>
            <person name="Imamovic A."/>
            <person name="Ireland A."/>
            <person name="Larimer J."/>
            <person name="McCowan C."/>
            <person name="Murphy C."/>
            <person name="Pearson M."/>
            <person name="Poon T.W."/>
            <person name="Priest M."/>
            <person name="Roberts A."/>
            <person name="Saif S."/>
            <person name="Shea T."/>
            <person name="Sykes S."/>
            <person name="Wortman J."/>
            <person name="Nusbaum C."/>
            <person name="Birren B."/>
        </authorList>
    </citation>
    <scope>NUCLEOTIDE SEQUENCE [LARGE SCALE GENOMIC DNA]</scope>
    <source>
        <strain evidence="1">IAC_01/95</strain>
    </source>
</reference>
<dbReference type="Proteomes" id="UP000054532">
    <property type="component" value="Unassembled WGS sequence"/>
</dbReference>